<dbReference type="InParanoid" id="A0A6C2YI42"/>
<dbReference type="Gene3D" id="3.90.70.10">
    <property type="entry name" value="Cysteine proteinases"/>
    <property type="match status" value="1"/>
</dbReference>
<sequence length="378" mass="41383">MNWYRIPKPQWATKLPAWVWPIVLAAASVLTMLGLCPGPQSPTPNVPPEPPLPPPAFGWVADPEAVAKVVAGLPQRSFRETPAYQQPVAGPEDVFLWDACRTVTGELLPARDQGSVGSCVAFGTVAAIEHLQCVQIARLRGDGLPSPRYRDLSTEVVYAGSRVEIGGGQLTGDGSIGAWAARWVQEFGVVPRDRFGDLDLTAYREDRCRLWGRQGVPEPLKAQARLHPVQTVIPVKSWAECRQAIRNGYPIAICSMQGFSAQRDAQGFAKPQGTWPHCMALVGVRADRPGGFILNSWGERYHRGPLGAGNPSPAGFWADAEIIDKMLRQGDSWAFSDVVGFPARQLDWITRRSPNRHPNDHSQLVLVSKKGSNLEIPQ</sequence>
<protein>
    <recommendedName>
        <fullName evidence="3">Peptidase C1A papain C-terminal domain-containing protein</fullName>
    </recommendedName>
</protein>
<dbReference type="EMBL" id="LR586016">
    <property type="protein sequence ID" value="VIP01200.1"/>
    <property type="molecule type" value="Genomic_DNA"/>
</dbReference>
<reference evidence="1" key="1">
    <citation type="submission" date="2019-04" db="EMBL/GenBank/DDBJ databases">
        <authorList>
            <consortium name="Science for Life Laboratories"/>
        </authorList>
    </citation>
    <scope>NUCLEOTIDE SEQUENCE</scope>
    <source>
        <strain evidence="1">MBLW1</strain>
    </source>
</reference>
<proteinExistence type="predicted"/>
<gene>
    <name evidence="1" type="ORF">GMBLW1_27600</name>
</gene>
<dbReference type="EMBL" id="LR593887">
    <property type="protein sequence ID" value="VTR97826.1"/>
    <property type="molecule type" value="Genomic_DNA"/>
</dbReference>
<evidence type="ECO:0000313" key="2">
    <source>
        <dbReference type="Proteomes" id="UP000464378"/>
    </source>
</evidence>
<dbReference type="AlphaFoldDB" id="A0A6C2YI42"/>
<dbReference type="SUPFAM" id="SSF54001">
    <property type="entry name" value="Cysteine proteinases"/>
    <property type="match status" value="1"/>
</dbReference>
<organism evidence="1">
    <name type="scientific">Tuwongella immobilis</name>
    <dbReference type="NCBI Taxonomy" id="692036"/>
    <lineage>
        <taxon>Bacteria</taxon>
        <taxon>Pseudomonadati</taxon>
        <taxon>Planctomycetota</taxon>
        <taxon>Planctomycetia</taxon>
        <taxon>Gemmatales</taxon>
        <taxon>Gemmataceae</taxon>
        <taxon>Tuwongella</taxon>
    </lineage>
</organism>
<keyword evidence="2" id="KW-1185">Reference proteome</keyword>
<dbReference type="InterPro" id="IPR038765">
    <property type="entry name" value="Papain-like_cys_pep_sf"/>
</dbReference>
<evidence type="ECO:0000313" key="1">
    <source>
        <dbReference type="EMBL" id="VIP01200.1"/>
    </source>
</evidence>
<dbReference type="KEGG" id="tim:GMBLW1_27600"/>
<accession>A0A6C2YI42</accession>
<name>A0A6C2YI42_9BACT</name>
<dbReference type="Proteomes" id="UP000464378">
    <property type="component" value="Chromosome"/>
</dbReference>
<dbReference type="RefSeq" id="WP_162656426.1">
    <property type="nucleotide sequence ID" value="NZ_LR593887.1"/>
</dbReference>
<evidence type="ECO:0008006" key="3">
    <source>
        <dbReference type="Google" id="ProtNLM"/>
    </source>
</evidence>